<evidence type="ECO:0000259" key="1">
    <source>
        <dbReference type="Pfam" id="PF26309"/>
    </source>
</evidence>
<organism evidence="2 3">
    <name type="scientific">Deinococcus aerolatus</name>
    <dbReference type="NCBI Taxonomy" id="522487"/>
    <lineage>
        <taxon>Bacteria</taxon>
        <taxon>Thermotogati</taxon>
        <taxon>Deinococcota</taxon>
        <taxon>Deinococci</taxon>
        <taxon>Deinococcales</taxon>
        <taxon>Deinococcaceae</taxon>
        <taxon>Deinococcus</taxon>
    </lineage>
</organism>
<sequence length="134" mass="14436">MNPLAWPDGLRGEMALPFSAWRVLDLIDGVRDAAEVARLAGLSAPELQRQLHEAQQWVARAQDQHRPLTAEVAQTITACLTQVVGPVAELMVDDVLEDLGDTAVMGSLVAGLAAELTPEQMGRFAQQLRARGLA</sequence>
<protein>
    <recommendedName>
        <fullName evidence="1">DUF8082 domain-containing protein</fullName>
    </recommendedName>
</protein>
<name>A0ABQ2FYQ6_9DEIO</name>
<evidence type="ECO:0000313" key="2">
    <source>
        <dbReference type="EMBL" id="GGL66511.1"/>
    </source>
</evidence>
<keyword evidence="3" id="KW-1185">Reference proteome</keyword>
<feature type="domain" description="DUF8082" evidence="1">
    <location>
        <begin position="73"/>
        <end position="129"/>
    </location>
</feature>
<proteinExistence type="predicted"/>
<comment type="caution">
    <text evidence="2">The sequence shown here is derived from an EMBL/GenBank/DDBJ whole genome shotgun (WGS) entry which is preliminary data.</text>
</comment>
<dbReference type="InterPro" id="IPR058395">
    <property type="entry name" value="DUF8082"/>
</dbReference>
<dbReference type="EMBL" id="BMOL01000001">
    <property type="protein sequence ID" value="GGL66511.1"/>
    <property type="molecule type" value="Genomic_DNA"/>
</dbReference>
<accession>A0ABQ2FYQ6</accession>
<evidence type="ECO:0000313" key="3">
    <source>
        <dbReference type="Proteomes" id="UP000639973"/>
    </source>
</evidence>
<dbReference type="RefSeq" id="WP_188967865.1">
    <property type="nucleotide sequence ID" value="NZ_BMOL01000001.1"/>
</dbReference>
<dbReference type="Pfam" id="PF26309">
    <property type="entry name" value="DUF8082"/>
    <property type="match status" value="1"/>
</dbReference>
<gene>
    <name evidence="2" type="ORF">GCM10010840_00510</name>
</gene>
<dbReference type="Proteomes" id="UP000639973">
    <property type="component" value="Unassembled WGS sequence"/>
</dbReference>
<reference evidence="3" key="1">
    <citation type="journal article" date="2019" name="Int. J. Syst. Evol. Microbiol.">
        <title>The Global Catalogue of Microorganisms (GCM) 10K type strain sequencing project: providing services to taxonomists for standard genome sequencing and annotation.</title>
        <authorList>
            <consortium name="The Broad Institute Genomics Platform"/>
            <consortium name="The Broad Institute Genome Sequencing Center for Infectious Disease"/>
            <person name="Wu L."/>
            <person name="Ma J."/>
        </authorList>
    </citation>
    <scope>NUCLEOTIDE SEQUENCE [LARGE SCALE GENOMIC DNA]</scope>
    <source>
        <strain evidence="3">JCM 15442</strain>
    </source>
</reference>